<evidence type="ECO:0000256" key="1">
    <source>
        <dbReference type="ARBA" id="ARBA00000900"/>
    </source>
</evidence>
<evidence type="ECO:0000313" key="10">
    <source>
        <dbReference type="Proteomes" id="UP001141552"/>
    </source>
</evidence>
<dbReference type="InterPro" id="IPR001841">
    <property type="entry name" value="Znf_RING"/>
</dbReference>
<dbReference type="GO" id="GO:0006511">
    <property type="term" value="P:ubiquitin-dependent protein catabolic process"/>
    <property type="evidence" value="ECO:0007669"/>
    <property type="project" value="UniProtKB-UniRule"/>
</dbReference>
<keyword evidence="10" id="KW-1185">Reference proteome</keyword>
<dbReference type="GO" id="GO:0005789">
    <property type="term" value="C:endoplasmic reticulum membrane"/>
    <property type="evidence" value="ECO:0007669"/>
    <property type="project" value="UniProtKB-SubCell"/>
</dbReference>
<dbReference type="GO" id="GO:0008270">
    <property type="term" value="F:zinc ion binding"/>
    <property type="evidence" value="ECO:0007669"/>
    <property type="project" value="UniProtKB-KW"/>
</dbReference>
<comment type="pathway">
    <text evidence="2 6">Protein modification; protein ubiquitination.</text>
</comment>
<organism evidence="9 10">
    <name type="scientific">Turnera subulata</name>
    <dbReference type="NCBI Taxonomy" id="218843"/>
    <lineage>
        <taxon>Eukaryota</taxon>
        <taxon>Viridiplantae</taxon>
        <taxon>Streptophyta</taxon>
        <taxon>Embryophyta</taxon>
        <taxon>Tracheophyta</taxon>
        <taxon>Spermatophyta</taxon>
        <taxon>Magnoliopsida</taxon>
        <taxon>eudicotyledons</taxon>
        <taxon>Gunneridae</taxon>
        <taxon>Pentapetalae</taxon>
        <taxon>rosids</taxon>
        <taxon>fabids</taxon>
        <taxon>Malpighiales</taxon>
        <taxon>Passifloraceae</taxon>
        <taxon>Turnera</taxon>
    </lineage>
</organism>
<feature type="compositionally biased region" description="Low complexity" evidence="7">
    <location>
        <begin position="422"/>
        <end position="433"/>
    </location>
</feature>
<proteinExistence type="predicted"/>
<feature type="compositionally biased region" description="Low complexity" evidence="7">
    <location>
        <begin position="365"/>
        <end position="378"/>
    </location>
</feature>
<evidence type="ECO:0000256" key="2">
    <source>
        <dbReference type="ARBA" id="ARBA00004906"/>
    </source>
</evidence>
<keyword evidence="6" id="KW-0862">Zinc</keyword>
<dbReference type="GO" id="GO:0061630">
    <property type="term" value="F:ubiquitin protein ligase activity"/>
    <property type="evidence" value="ECO:0007669"/>
    <property type="project" value="UniProtKB-UniRule"/>
</dbReference>
<feature type="compositionally biased region" description="Basic and acidic residues" evidence="7">
    <location>
        <begin position="467"/>
        <end position="481"/>
    </location>
</feature>
<comment type="subcellular location">
    <subcellularLocation>
        <location evidence="6">Endoplasmic reticulum membrane</location>
        <topology evidence="6">Single-pass type IV membrane protein</topology>
    </subcellularLocation>
</comment>
<comment type="caution">
    <text evidence="9">The sequence shown here is derived from an EMBL/GenBank/DDBJ whole genome shotgun (WGS) entry which is preliminary data.</text>
</comment>
<dbReference type="PROSITE" id="PS50089">
    <property type="entry name" value="ZF_RING_2"/>
    <property type="match status" value="1"/>
</dbReference>
<sequence>MNFRPATAKVVSVASISIDICTVIKISKGLIMDHDSNQEAADSTEGSVFGLGYLLNELETTHDRIEERIRRLEVVTTRARQRQRWRQNQPTLRIASISAEPIPPVVQVDDGIPSGVFAREGSPGTSITEKKSSTYLIAKALSRDTDSKKTRSDVESIFDCNICLVMAREPVLTRCGHMFCWPCFYQLSYVYANVKECPVCMEEVKDTSIIPIYGNGNGKDNHKFYLESGLKVPPRPQAHRVESVRQQLINNGVFSSPMDERIRQFSNLLREMREQPSPVAATTSTVERTSSMADSTFASQVLPAMDIEGSQHQHSLQISRLLLQGAASFSSLSSALNSAMDSAERLVEDLEEFIQRFRLRRNRQRSSVAADSSPFSSAGVQPDRQIPDVTGVNSIMPHSAESFRSGSTTHLHPGSLRIDTASGSNSTLLNSSSSRRRNEISRLMNVDRIQIGSTTSHSSLSPRRRLERPEDSDLDNDLLHEPRRRRLR</sequence>
<reference evidence="9" key="1">
    <citation type="submission" date="2022-02" db="EMBL/GenBank/DDBJ databases">
        <authorList>
            <person name="Henning P.M."/>
            <person name="McCubbin A.G."/>
            <person name="Shore J.S."/>
        </authorList>
    </citation>
    <scope>NUCLEOTIDE SEQUENCE</scope>
    <source>
        <strain evidence="9">F60SS</strain>
        <tissue evidence="9">Leaves</tissue>
    </source>
</reference>
<keyword evidence="4 6" id="KW-0833">Ubl conjugation pathway</keyword>
<dbReference type="EMBL" id="JAKUCV010000797">
    <property type="protein sequence ID" value="KAJ4848797.1"/>
    <property type="molecule type" value="Genomic_DNA"/>
</dbReference>
<keyword evidence="5 6" id="KW-0863">Zinc-finger</keyword>
<dbReference type="InterPro" id="IPR013083">
    <property type="entry name" value="Znf_RING/FYVE/PHD"/>
</dbReference>
<dbReference type="AlphaFoldDB" id="A0A9Q0GHC2"/>
<gene>
    <name evidence="9" type="ORF">Tsubulata_037234</name>
</gene>
<evidence type="ECO:0000256" key="4">
    <source>
        <dbReference type="ARBA" id="ARBA00022786"/>
    </source>
</evidence>
<feature type="region of interest" description="Disordered" evidence="7">
    <location>
        <begin position="364"/>
        <end position="488"/>
    </location>
</feature>
<evidence type="ECO:0000256" key="5">
    <source>
        <dbReference type="PROSITE-ProRule" id="PRU00175"/>
    </source>
</evidence>
<protein>
    <recommendedName>
        <fullName evidence="6">E3 ubiquitin-protein ligase RMA</fullName>
        <ecNumber evidence="6">2.3.2.27</ecNumber>
    </recommendedName>
    <alternativeName>
        <fullName evidence="6">Protein RING membrane-anchor</fullName>
    </alternativeName>
    <alternativeName>
        <fullName evidence="6">RING-type E3 ubiquitin transferase RMA</fullName>
    </alternativeName>
</protein>
<evidence type="ECO:0000313" key="9">
    <source>
        <dbReference type="EMBL" id="KAJ4848797.1"/>
    </source>
</evidence>
<comment type="domain">
    <text evidence="6">The RING-type zinc finger domain is responsible for E3 ligase activity.</text>
</comment>
<keyword evidence="6" id="KW-0479">Metal-binding</keyword>
<evidence type="ECO:0000256" key="7">
    <source>
        <dbReference type="SAM" id="MobiDB-lite"/>
    </source>
</evidence>
<dbReference type="Pfam" id="PF14634">
    <property type="entry name" value="zf-RING_5"/>
    <property type="match status" value="1"/>
</dbReference>
<accession>A0A9Q0GHC2</accession>
<reference evidence="9" key="2">
    <citation type="journal article" date="2023" name="Plants (Basel)">
        <title>Annotation of the Turnera subulata (Passifloraceae) Draft Genome Reveals the S-Locus Evolved after the Divergence of Turneroideae from Passifloroideae in a Stepwise Manner.</title>
        <authorList>
            <person name="Henning P.M."/>
            <person name="Roalson E.H."/>
            <person name="Mir W."/>
            <person name="McCubbin A.G."/>
            <person name="Shore J.S."/>
        </authorList>
    </citation>
    <scope>NUCLEOTIDE SEQUENCE</scope>
    <source>
        <strain evidence="9">F60SS</strain>
    </source>
</reference>
<dbReference type="PANTHER" id="PTHR12313">
    <property type="entry name" value="E3 UBIQUITIN-PROTEIN LIGASE RNF5-RELATED"/>
    <property type="match status" value="1"/>
</dbReference>
<dbReference type="OrthoDB" id="6270329at2759"/>
<keyword evidence="3 6" id="KW-0808">Transferase</keyword>
<dbReference type="Proteomes" id="UP001141552">
    <property type="component" value="Unassembled WGS sequence"/>
</dbReference>
<feature type="domain" description="RING-type" evidence="8">
    <location>
        <begin position="160"/>
        <end position="200"/>
    </location>
</feature>
<keyword evidence="6" id="KW-0256">Endoplasmic reticulum</keyword>
<dbReference type="InterPro" id="IPR045103">
    <property type="entry name" value="RNF5/RNF185-like"/>
</dbReference>
<dbReference type="SUPFAM" id="SSF57850">
    <property type="entry name" value="RING/U-box"/>
    <property type="match status" value="1"/>
</dbReference>
<comment type="function">
    <text evidence="6">E3 ubiquitin-protein ligase.</text>
</comment>
<name>A0A9Q0GHC2_9ROSI</name>
<dbReference type="Gene3D" id="3.30.40.10">
    <property type="entry name" value="Zinc/RING finger domain, C3HC4 (zinc finger)"/>
    <property type="match status" value="1"/>
</dbReference>
<comment type="catalytic activity">
    <reaction evidence="1 6">
        <text>S-ubiquitinyl-[E2 ubiquitin-conjugating enzyme]-L-cysteine + [acceptor protein]-L-lysine = [E2 ubiquitin-conjugating enzyme]-L-cysteine + N(6)-ubiquitinyl-[acceptor protein]-L-lysine.</text>
        <dbReference type="EC" id="2.3.2.27"/>
    </reaction>
</comment>
<evidence type="ECO:0000259" key="8">
    <source>
        <dbReference type="PROSITE" id="PS50089"/>
    </source>
</evidence>
<evidence type="ECO:0000256" key="3">
    <source>
        <dbReference type="ARBA" id="ARBA00022679"/>
    </source>
</evidence>
<dbReference type="EC" id="2.3.2.27" evidence="6"/>
<evidence type="ECO:0000256" key="6">
    <source>
        <dbReference type="RuleBase" id="RU369090"/>
    </source>
</evidence>
<dbReference type="SMART" id="SM00184">
    <property type="entry name" value="RING"/>
    <property type="match status" value="1"/>
</dbReference>